<evidence type="ECO:0000313" key="3">
    <source>
        <dbReference type="Proteomes" id="UP000827724"/>
    </source>
</evidence>
<protein>
    <submittedName>
        <fullName evidence="2">Heterokaryon incompatibility het</fullName>
    </submittedName>
</protein>
<accession>A0A9P8QG92</accession>
<proteinExistence type="predicted"/>
<dbReference type="OrthoDB" id="2958217at2759"/>
<dbReference type="EMBL" id="JAIWOZ010000004">
    <property type="protein sequence ID" value="KAH6605531.1"/>
    <property type="molecule type" value="Genomic_DNA"/>
</dbReference>
<gene>
    <name evidence="2" type="ORF">Trco_004684</name>
</gene>
<sequence length="561" mass="63708">MFTPNKAHRINELIVKSVADGTTSAREAYLPKRLLDVGSSSSSAQIKLVITSQHAPLLKAVDAESKRYVALSYCWGPKEEAAKQLKTTRDTINEHLSHIDIAKLPQTVADAVQVCRCLQIRYLWVDALCIIQGDEDDWNEESFNMSKVYSYNFITLCILQANACTSGFLKTAHSPRTLQINFQSKLVPSVSGKLSLQMLQQADENLQVSEKPEDTFIPLDSEYYESDVMFSALNKRGWTFQEGELSPRKLLFGNTSTYIICGDLRESAQGLPFDDRSFFQLANTASIYASTDASADAFDDWYTLVQLYARRELSYVQDTLPAISAFARTASDRMTDKKYLAGLWRADLPRGFFWIGEPQKKDGHPEPSSSTYTAPSWSWACHPNNIEWLGGNANSTYKFSPDFVLQNVNISTNKFNPYGPVYSGYIQIHCKMFRVPLEGKDEPTMRTANRSEQRLGTDFEILQSGNNEYISHIHLDWMTRKRQYRHTKQLYMALIARIKLTEGNMRYFKHVTDSNVMMGLLLLPTSNVNEFMRAGVWYSESAGLGGKKLWDNIQQESIKLV</sequence>
<evidence type="ECO:0000259" key="1">
    <source>
        <dbReference type="Pfam" id="PF06985"/>
    </source>
</evidence>
<organism evidence="2 3">
    <name type="scientific">Trichoderma cornu-damae</name>
    <dbReference type="NCBI Taxonomy" id="654480"/>
    <lineage>
        <taxon>Eukaryota</taxon>
        <taxon>Fungi</taxon>
        <taxon>Dikarya</taxon>
        <taxon>Ascomycota</taxon>
        <taxon>Pezizomycotina</taxon>
        <taxon>Sordariomycetes</taxon>
        <taxon>Hypocreomycetidae</taxon>
        <taxon>Hypocreales</taxon>
        <taxon>Hypocreaceae</taxon>
        <taxon>Trichoderma</taxon>
    </lineage>
</organism>
<dbReference type="PANTHER" id="PTHR33112">
    <property type="entry name" value="DOMAIN PROTEIN, PUTATIVE-RELATED"/>
    <property type="match status" value="1"/>
</dbReference>
<name>A0A9P8QG92_9HYPO</name>
<dbReference type="Proteomes" id="UP000827724">
    <property type="component" value="Unassembled WGS sequence"/>
</dbReference>
<keyword evidence="3" id="KW-1185">Reference proteome</keyword>
<reference evidence="2" key="1">
    <citation type="submission" date="2021-08" db="EMBL/GenBank/DDBJ databases">
        <title>Chromosome-Level Trichoderma cornu-damae using Hi-C Data.</title>
        <authorList>
            <person name="Kim C.S."/>
        </authorList>
    </citation>
    <scope>NUCLEOTIDE SEQUENCE</scope>
    <source>
        <strain evidence="2">KA19-0412C</strain>
    </source>
</reference>
<comment type="caution">
    <text evidence="2">The sequence shown here is derived from an EMBL/GenBank/DDBJ whole genome shotgun (WGS) entry which is preliminary data.</text>
</comment>
<evidence type="ECO:0000313" key="2">
    <source>
        <dbReference type="EMBL" id="KAH6605531.1"/>
    </source>
</evidence>
<dbReference type="AlphaFoldDB" id="A0A9P8QG92"/>
<dbReference type="PANTHER" id="PTHR33112:SF16">
    <property type="entry name" value="HETEROKARYON INCOMPATIBILITY DOMAIN-CONTAINING PROTEIN"/>
    <property type="match status" value="1"/>
</dbReference>
<dbReference type="Pfam" id="PF06985">
    <property type="entry name" value="HET"/>
    <property type="match status" value="1"/>
</dbReference>
<dbReference type="InterPro" id="IPR010730">
    <property type="entry name" value="HET"/>
</dbReference>
<feature type="domain" description="Heterokaryon incompatibility" evidence="1">
    <location>
        <begin position="68"/>
        <end position="242"/>
    </location>
</feature>